<gene>
    <name evidence="8" type="ORF">K2U94_10415</name>
</gene>
<evidence type="ECO:0000256" key="3">
    <source>
        <dbReference type="ARBA" id="ARBA00022723"/>
    </source>
</evidence>
<evidence type="ECO:0000313" key="8">
    <source>
        <dbReference type="EMBL" id="MCI4683175.1"/>
    </source>
</evidence>
<dbReference type="PROSITE" id="PS51462">
    <property type="entry name" value="NUDIX"/>
    <property type="match status" value="1"/>
</dbReference>
<feature type="domain" description="Nudix hydrolase" evidence="7">
    <location>
        <begin position="9"/>
        <end position="205"/>
    </location>
</feature>
<evidence type="ECO:0000256" key="6">
    <source>
        <dbReference type="ARBA" id="ARBA00023211"/>
    </source>
</evidence>
<comment type="caution">
    <text evidence="8">The sequence shown here is derived from an EMBL/GenBank/DDBJ whole genome shotgun (WGS) entry which is preliminary data.</text>
</comment>
<sequence>MAAVKSRPARPRNAAALILIDGMGRKNPKILLGRRHAGLKFMPDKFVFPGGRLEPGDRSMNIAGPLDPRVEARLLKGRAGQDPIFARALALAAIRETFEETGHVVGLSDYGGPERPPAAWRPYACHRCMPDLQALHFIARAITPPFLPKRYDTRFFAADFGAVAATLEGVAHEDAELVELVWAPLDGTEKLDLPGVTRRVLGELRARLDAGMSPFLPAPFFHFSRGKWRRDEL</sequence>
<dbReference type="EMBL" id="JAIVFP010000001">
    <property type="protein sequence ID" value="MCI4683175.1"/>
    <property type="molecule type" value="Genomic_DNA"/>
</dbReference>
<reference evidence="8" key="1">
    <citation type="journal article" date="2022" name="ISME J.">
        <title>Identification of active gaseous-alkane degraders at natural gas seeps.</title>
        <authorList>
            <person name="Farhan Ul Haque M."/>
            <person name="Hernandez M."/>
            <person name="Crombie A.T."/>
            <person name="Murrell J.C."/>
        </authorList>
    </citation>
    <scope>NUCLEOTIDE SEQUENCE</scope>
    <source>
        <strain evidence="8">PC2</strain>
    </source>
</reference>
<evidence type="ECO:0000256" key="5">
    <source>
        <dbReference type="ARBA" id="ARBA00022842"/>
    </source>
</evidence>
<dbReference type="Gene3D" id="3.90.79.10">
    <property type="entry name" value="Nucleoside Triphosphate Pyrophosphohydrolase"/>
    <property type="match status" value="1"/>
</dbReference>
<evidence type="ECO:0000256" key="1">
    <source>
        <dbReference type="ARBA" id="ARBA00001936"/>
    </source>
</evidence>
<evidence type="ECO:0000256" key="2">
    <source>
        <dbReference type="ARBA" id="ARBA00001946"/>
    </source>
</evidence>
<keyword evidence="4 8" id="KW-0378">Hydrolase</keyword>
<dbReference type="GO" id="GO:0016787">
    <property type="term" value="F:hydrolase activity"/>
    <property type="evidence" value="ECO:0007669"/>
    <property type="project" value="UniProtKB-KW"/>
</dbReference>
<evidence type="ECO:0000259" key="7">
    <source>
        <dbReference type="PROSITE" id="PS51462"/>
    </source>
</evidence>
<evidence type="ECO:0000313" key="9">
    <source>
        <dbReference type="Proteomes" id="UP001139104"/>
    </source>
</evidence>
<dbReference type="Proteomes" id="UP001139104">
    <property type="component" value="Unassembled WGS sequence"/>
</dbReference>
<dbReference type="InterPro" id="IPR015797">
    <property type="entry name" value="NUDIX_hydrolase-like_dom_sf"/>
</dbReference>
<keyword evidence="9" id="KW-1185">Reference proteome</keyword>
<dbReference type="PANTHER" id="PTHR12318">
    <property type="entry name" value="TESTOSTERONE-REGULATED PROTEIN RP2"/>
    <property type="match status" value="1"/>
</dbReference>
<evidence type="ECO:0000256" key="4">
    <source>
        <dbReference type="ARBA" id="ARBA00022801"/>
    </source>
</evidence>
<dbReference type="InterPro" id="IPR000086">
    <property type="entry name" value="NUDIX_hydrolase_dom"/>
</dbReference>
<organism evidence="8 9">
    <name type="scientific">Candidatus Rhodoblastus alkanivorans</name>
    <dbReference type="NCBI Taxonomy" id="2954117"/>
    <lineage>
        <taxon>Bacteria</taxon>
        <taxon>Pseudomonadati</taxon>
        <taxon>Pseudomonadota</taxon>
        <taxon>Alphaproteobacteria</taxon>
        <taxon>Hyphomicrobiales</taxon>
        <taxon>Rhodoblastaceae</taxon>
        <taxon>Rhodoblastus</taxon>
    </lineage>
</organism>
<dbReference type="InterPro" id="IPR039121">
    <property type="entry name" value="NUDT19"/>
</dbReference>
<dbReference type="PANTHER" id="PTHR12318:SF0">
    <property type="entry name" value="ACYL-COENZYME A DIPHOSPHATASE NUDT19"/>
    <property type="match status" value="1"/>
</dbReference>
<comment type="cofactor">
    <cofactor evidence="2">
        <name>Mg(2+)</name>
        <dbReference type="ChEBI" id="CHEBI:18420"/>
    </cofactor>
</comment>
<protein>
    <submittedName>
        <fullName evidence="8">NUDIX hydrolase</fullName>
    </submittedName>
</protein>
<keyword evidence="3" id="KW-0479">Metal-binding</keyword>
<comment type="cofactor">
    <cofactor evidence="1">
        <name>Mn(2+)</name>
        <dbReference type="ChEBI" id="CHEBI:29035"/>
    </cofactor>
</comment>
<keyword evidence="5" id="KW-0460">Magnesium</keyword>
<proteinExistence type="predicted"/>
<dbReference type="SUPFAM" id="SSF55811">
    <property type="entry name" value="Nudix"/>
    <property type="match status" value="1"/>
</dbReference>
<keyword evidence="6" id="KW-0464">Manganese</keyword>
<accession>A0ABS9Z717</accession>
<name>A0ABS9Z717_9HYPH</name>
<dbReference type="RefSeq" id="WP_243067139.1">
    <property type="nucleotide sequence ID" value="NZ_JAIVFK010000019.1"/>
</dbReference>